<dbReference type="EMBL" id="PHWZ01000042">
    <property type="protein sequence ID" value="TEY79718.1"/>
    <property type="molecule type" value="Genomic_DNA"/>
</dbReference>
<proteinExistence type="predicted"/>
<dbReference type="GO" id="GO:0003677">
    <property type="term" value="F:DNA binding"/>
    <property type="evidence" value="ECO:0007669"/>
    <property type="project" value="UniProtKB-UniRule"/>
</dbReference>
<dbReference type="SUPFAM" id="SSF46689">
    <property type="entry name" value="Homeodomain-like"/>
    <property type="match status" value="1"/>
</dbReference>
<keyword evidence="1" id="KW-0371">Homeobox</keyword>
<dbReference type="SMART" id="SM00717">
    <property type="entry name" value="SANT"/>
    <property type="match status" value="2"/>
</dbReference>
<feature type="region of interest" description="Disordered" evidence="3">
    <location>
        <begin position="391"/>
        <end position="411"/>
    </location>
</feature>
<feature type="DNA-binding region" description="Homeobox" evidence="1">
    <location>
        <begin position="230"/>
        <end position="289"/>
    </location>
</feature>
<accession>A0A4Y8DBY6</accession>
<reference evidence="6 7" key="1">
    <citation type="submission" date="2017-11" db="EMBL/GenBank/DDBJ databases">
        <title>Comparative genomics of Botrytis spp.</title>
        <authorList>
            <person name="Valero-Jimenez C.A."/>
            <person name="Tapia P."/>
            <person name="Veloso J."/>
            <person name="Silva-Moreno E."/>
            <person name="Staats M."/>
            <person name="Valdes J.H."/>
            <person name="Van Kan J.A.L."/>
        </authorList>
    </citation>
    <scope>NUCLEOTIDE SEQUENCE [LARGE SCALE GENOMIC DNA]</scope>
    <source>
        <strain evidence="6 7">MUCL2830</strain>
    </source>
</reference>
<dbReference type="AlphaFoldDB" id="A0A4Y8DBY6"/>
<sequence length="487" mass="55834">MEVDSEQSYTETAARWNWSLPEEECLIRLIKKHKKRVEDGENPKGNFFDEVSIELNELGFGIQRTGTACDQKWRRICNKNSMLRAADAWKNDQDIDADFGVAEHSTTYEDEADGGFTNMVDENPKRFGRPWTEEESRILYEEIKTFTELRAQGGLPKSTAVEIFNHVTPLLKVKGYVRTPKACQQYWRSTGSELWSYHERAIGDFKLLDMRTAKSTKSSSEIDDGAVVEGKHPRGTLTKEQKIALSQLAEQTLSPTTEQEEKLMKDHSISAFQISTYFANKRSSQKKETARNELDQENSKRKQFERLFAEIADGNESVVARTDRVSRNTKRPRLSSYSQIAFNSDESSAQLRSSVEEDYIRKPSTSPPLPIPDRLHTSNTEFVGLNAPIEINSSPLRPENAMEDTPSSDDEAGFKEMQEMVLVQRRRIEERIAASIDRRKQLQLETIRHQTRADMEREAAEGTQKKVDEELRVEARLRTRLNQIGSL</sequence>
<evidence type="ECO:0000256" key="3">
    <source>
        <dbReference type="SAM" id="MobiDB-lite"/>
    </source>
</evidence>
<name>A0A4Y8DBY6_9HELO</name>
<dbReference type="Proteomes" id="UP000297299">
    <property type="component" value="Unassembled WGS sequence"/>
</dbReference>
<keyword evidence="1" id="KW-0539">Nucleus</keyword>
<dbReference type="InterPro" id="IPR001356">
    <property type="entry name" value="HD"/>
</dbReference>
<dbReference type="PROSITE" id="PS50090">
    <property type="entry name" value="MYB_LIKE"/>
    <property type="match status" value="1"/>
</dbReference>
<protein>
    <recommendedName>
        <fullName evidence="8">Homeobox domain-containing protein</fullName>
    </recommendedName>
</protein>
<keyword evidence="2" id="KW-0175">Coiled coil</keyword>
<comment type="caution">
    <text evidence="6">The sequence shown here is derived from an EMBL/GenBank/DDBJ whole genome shotgun (WGS) entry which is preliminary data.</text>
</comment>
<comment type="subcellular location">
    <subcellularLocation>
        <location evidence="1">Nucleus</location>
    </subcellularLocation>
</comment>
<dbReference type="Pfam" id="PF13837">
    <property type="entry name" value="Myb_DNA-bind_4"/>
    <property type="match status" value="1"/>
</dbReference>
<dbReference type="SMART" id="SM00389">
    <property type="entry name" value="HOX"/>
    <property type="match status" value="1"/>
</dbReference>
<feature type="domain" description="Myb-like" evidence="5">
    <location>
        <begin position="10"/>
        <end position="77"/>
    </location>
</feature>
<organism evidence="6 7">
    <name type="scientific">Botryotinia calthae</name>
    <dbReference type="NCBI Taxonomy" id="38488"/>
    <lineage>
        <taxon>Eukaryota</taxon>
        <taxon>Fungi</taxon>
        <taxon>Dikarya</taxon>
        <taxon>Ascomycota</taxon>
        <taxon>Pezizomycotina</taxon>
        <taxon>Leotiomycetes</taxon>
        <taxon>Helotiales</taxon>
        <taxon>Sclerotiniaceae</taxon>
        <taxon>Botryotinia</taxon>
    </lineage>
</organism>
<evidence type="ECO:0008006" key="8">
    <source>
        <dbReference type="Google" id="ProtNLM"/>
    </source>
</evidence>
<gene>
    <name evidence="6" type="ORF">BOTCAL_0042g00180</name>
</gene>
<dbReference type="InterPro" id="IPR009057">
    <property type="entry name" value="Homeodomain-like_sf"/>
</dbReference>
<dbReference type="OrthoDB" id="3501850at2759"/>
<feature type="coiled-coil region" evidence="2">
    <location>
        <begin position="280"/>
        <end position="307"/>
    </location>
</feature>
<evidence type="ECO:0000313" key="7">
    <source>
        <dbReference type="Proteomes" id="UP000297299"/>
    </source>
</evidence>
<evidence type="ECO:0000259" key="4">
    <source>
        <dbReference type="PROSITE" id="PS50071"/>
    </source>
</evidence>
<evidence type="ECO:0000313" key="6">
    <source>
        <dbReference type="EMBL" id="TEY79718.1"/>
    </source>
</evidence>
<dbReference type="InterPro" id="IPR044822">
    <property type="entry name" value="Myb_DNA-bind_4"/>
</dbReference>
<feature type="domain" description="Homeobox" evidence="4">
    <location>
        <begin position="228"/>
        <end position="288"/>
    </location>
</feature>
<evidence type="ECO:0000259" key="5">
    <source>
        <dbReference type="PROSITE" id="PS50090"/>
    </source>
</evidence>
<dbReference type="Gene3D" id="1.10.10.60">
    <property type="entry name" value="Homeodomain-like"/>
    <property type="match status" value="2"/>
</dbReference>
<keyword evidence="7" id="KW-1185">Reference proteome</keyword>
<evidence type="ECO:0000256" key="1">
    <source>
        <dbReference type="PROSITE-ProRule" id="PRU00108"/>
    </source>
</evidence>
<dbReference type="PROSITE" id="PS50071">
    <property type="entry name" value="HOMEOBOX_2"/>
    <property type="match status" value="1"/>
</dbReference>
<keyword evidence="1" id="KW-0238">DNA-binding</keyword>
<dbReference type="InterPro" id="IPR001005">
    <property type="entry name" value="SANT/Myb"/>
</dbReference>
<dbReference type="GO" id="GO:0005634">
    <property type="term" value="C:nucleus"/>
    <property type="evidence" value="ECO:0007669"/>
    <property type="project" value="UniProtKB-SubCell"/>
</dbReference>
<evidence type="ECO:0000256" key="2">
    <source>
        <dbReference type="SAM" id="Coils"/>
    </source>
</evidence>